<dbReference type="Proteomes" id="UP000054485">
    <property type="component" value="Unassembled WGS sequence"/>
</dbReference>
<keyword evidence="3" id="KW-1185">Reference proteome</keyword>
<proteinExistence type="predicted"/>
<protein>
    <submittedName>
        <fullName evidence="2">Uncharacterized protein</fullName>
    </submittedName>
</protein>
<feature type="compositionally biased region" description="Low complexity" evidence="1">
    <location>
        <begin position="110"/>
        <end position="133"/>
    </location>
</feature>
<reference evidence="2 3" key="1">
    <citation type="submission" date="2014-04" db="EMBL/GenBank/DDBJ databases">
        <authorList>
            <consortium name="DOE Joint Genome Institute"/>
            <person name="Kuo A."/>
            <person name="Ruytinx J."/>
            <person name="Rineau F."/>
            <person name="Colpaert J."/>
            <person name="Kohler A."/>
            <person name="Nagy L.G."/>
            <person name="Floudas D."/>
            <person name="Copeland A."/>
            <person name="Barry K.W."/>
            <person name="Cichocki N."/>
            <person name="Veneault-Fourrey C."/>
            <person name="LaButti K."/>
            <person name="Lindquist E.A."/>
            <person name="Lipzen A."/>
            <person name="Lundell T."/>
            <person name="Morin E."/>
            <person name="Murat C."/>
            <person name="Sun H."/>
            <person name="Tunlid A."/>
            <person name="Henrissat B."/>
            <person name="Grigoriev I.V."/>
            <person name="Hibbett D.S."/>
            <person name="Martin F."/>
            <person name="Nordberg H.P."/>
            <person name="Cantor M.N."/>
            <person name="Hua S.X."/>
        </authorList>
    </citation>
    <scope>NUCLEOTIDE SEQUENCE [LARGE SCALE GENOMIC DNA]</scope>
    <source>
        <strain evidence="2 3">UH-Slu-Lm8-n1</strain>
    </source>
</reference>
<gene>
    <name evidence="2" type="ORF">CY34DRAFT_15458</name>
</gene>
<name>A0A0D0A820_9AGAM</name>
<reference evidence="3" key="2">
    <citation type="submission" date="2015-01" db="EMBL/GenBank/DDBJ databases">
        <title>Evolutionary Origins and Diversification of the Mycorrhizal Mutualists.</title>
        <authorList>
            <consortium name="DOE Joint Genome Institute"/>
            <consortium name="Mycorrhizal Genomics Consortium"/>
            <person name="Kohler A."/>
            <person name="Kuo A."/>
            <person name="Nagy L.G."/>
            <person name="Floudas D."/>
            <person name="Copeland A."/>
            <person name="Barry K.W."/>
            <person name="Cichocki N."/>
            <person name="Veneault-Fourrey C."/>
            <person name="LaButti K."/>
            <person name="Lindquist E.A."/>
            <person name="Lipzen A."/>
            <person name="Lundell T."/>
            <person name="Morin E."/>
            <person name="Murat C."/>
            <person name="Riley R."/>
            <person name="Ohm R."/>
            <person name="Sun H."/>
            <person name="Tunlid A."/>
            <person name="Henrissat B."/>
            <person name="Grigoriev I.V."/>
            <person name="Hibbett D.S."/>
            <person name="Martin F."/>
        </authorList>
    </citation>
    <scope>NUCLEOTIDE SEQUENCE [LARGE SCALE GENOMIC DNA]</scope>
    <source>
        <strain evidence="3">UH-Slu-Lm8-n1</strain>
    </source>
</reference>
<dbReference type="HOGENOM" id="CLU_1403273_0_0_1"/>
<dbReference type="AlphaFoldDB" id="A0A0D0A820"/>
<evidence type="ECO:0000313" key="2">
    <source>
        <dbReference type="EMBL" id="KIK37786.1"/>
    </source>
</evidence>
<organism evidence="2 3">
    <name type="scientific">Suillus luteus UH-Slu-Lm8-n1</name>
    <dbReference type="NCBI Taxonomy" id="930992"/>
    <lineage>
        <taxon>Eukaryota</taxon>
        <taxon>Fungi</taxon>
        <taxon>Dikarya</taxon>
        <taxon>Basidiomycota</taxon>
        <taxon>Agaricomycotina</taxon>
        <taxon>Agaricomycetes</taxon>
        <taxon>Agaricomycetidae</taxon>
        <taxon>Boletales</taxon>
        <taxon>Suillineae</taxon>
        <taxon>Suillaceae</taxon>
        <taxon>Suillus</taxon>
    </lineage>
</organism>
<feature type="region of interest" description="Disordered" evidence="1">
    <location>
        <begin position="99"/>
        <end position="133"/>
    </location>
</feature>
<sequence length="194" mass="21012">MTPSQMAPMLTTQRRCTEIGSKIQLRVQLLVQAYQVRGPGNLALIAGVDTPISKTATLTDPSTLQQQQQALYQQQLASNQVLPSSCYLPHPSSLEQEIWPTASSSRPPNSTVTQQSGSAAQTQSSSQANAAVSSPTAPSVVANTTSSANLHATINYPTRWTHFWLFVCQSLTLSGILNLQGQARKQARHVWDIL</sequence>
<dbReference type="EMBL" id="KN835429">
    <property type="protein sequence ID" value="KIK37786.1"/>
    <property type="molecule type" value="Genomic_DNA"/>
</dbReference>
<evidence type="ECO:0000313" key="3">
    <source>
        <dbReference type="Proteomes" id="UP000054485"/>
    </source>
</evidence>
<dbReference type="InParanoid" id="A0A0D0A820"/>
<accession>A0A0D0A820</accession>
<evidence type="ECO:0000256" key="1">
    <source>
        <dbReference type="SAM" id="MobiDB-lite"/>
    </source>
</evidence>